<sequence length="129" mass="13778">MPTDNDAQAKALVAALAPLIAEAIIPQLTAKVEDQVRGIAAKNSELLDKLHNVTKDKEIADKIAASDALAAKTAALLETAKKPDGLTDFRKVGNPVRISRADARDVALYRRAKDLAQSQKVPLEIVGED</sequence>
<comment type="caution">
    <text evidence="1">The sequence shown here is derived from an EMBL/GenBank/DDBJ whole genome shotgun (WGS) entry which is preliminary data.</text>
</comment>
<evidence type="ECO:0000313" key="1">
    <source>
        <dbReference type="EMBL" id="RGP37576.1"/>
    </source>
</evidence>
<accession>A0A411Z3B2</accession>
<organism evidence="1 2">
    <name type="scientific">Pseudotabrizicola alkalilacus</name>
    <dbReference type="NCBI Taxonomy" id="2305252"/>
    <lineage>
        <taxon>Bacteria</taxon>
        <taxon>Pseudomonadati</taxon>
        <taxon>Pseudomonadota</taxon>
        <taxon>Alphaproteobacteria</taxon>
        <taxon>Rhodobacterales</taxon>
        <taxon>Paracoccaceae</taxon>
        <taxon>Pseudotabrizicola</taxon>
    </lineage>
</organism>
<dbReference type="AlphaFoldDB" id="A0A411Z3B2"/>
<evidence type="ECO:0000313" key="2">
    <source>
        <dbReference type="Proteomes" id="UP000284547"/>
    </source>
</evidence>
<reference evidence="1 2" key="1">
    <citation type="submission" date="2018-08" db="EMBL/GenBank/DDBJ databases">
        <title>Flavobacterium tibetense sp. nov., isolated from a wetland YonghuCo on Tibetan Plateau.</title>
        <authorList>
            <person name="Phurbu D."/>
            <person name="Lu H."/>
            <person name="Xing P."/>
        </authorList>
    </citation>
    <scope>NUCLEOTIDE SEQUENCE [LARGE SCALE GENOMIC DNA]</scope>
    <source>
        <strain evidence="1 2">DJC</strain>
    </source>
</reference>
<name>A0A411Z3B2_9RHOB</name>
<dbReference type="OrthoDB" id="7860537at2"/>
<protein>
    <submittedName>
        <fullName evidence="1">Uncharacterized protein</fullName>
    </submittedName>
</protein>
<dbReference type="EMBL" id="QWEY01000004">
    <property type="protein sequence ID" value="RGP37576.1"/>
    <property type="molecule type" value="Genomic_DNA"/>
</dbReference>
<keyword evidence="2" id="KW-1185">Reference proteome</keyword>
<dbReference type="RefSeq" id="WP_118151761.1">
    <property type="nucleotide sequence ID" value="NZ_QWEY01000004.1"/>
</dbReference>
<dbReference type="Proteomes" id="UP000284547">
    <property type="component" value="Unassembled WGS sequence"/>
</dbReference>
<proteinExistence type="predicted"/>
<gene>
    <name evidence="1" type="ORF">D1012_10285</name>
</gene>